<keyword evidence="1" id="KW-0812">Transmembrane</keyword>
<feature type="transmembrane region" description="Helical" evidence="1">
    <location>
        <begin position="21"/>
        <end position="44"/>
    </location>
</feature>
<dbReference type="AlphaFoldDB" id="A0AAT9GIC0"/>
<accession>A0AAT9GIC0</accession>
<evidence type="ECO:0000256" key="1">
    <source>
        <dbReference type="SAM" id="Phobius"/>
    </source>
</evidence>
<keyword evidence="1" id="KW-0472">Membrane</keyword>
<sequence>MKKLIRRVRSQPPPFFRKIRNIGLVLTTIATAVVTLPVALPAIVVTISGYAAAAGATATAISQLTLYEEPLDWQEEE</sequence>
<proteinExistence type="predicted"/>
<reference evidence="2" key="1">
    <citation type="submission" date="2024-02" db="EMBL/GenBank/DDBJ databases">
        <title>Sediminibacterium planktonica sp. nov. and Sediminibacterium longus sp. nov., isolated from surface lake and river water.</title>
        <authorList>
            <person name="Watanabe K."/>
            <person name="Takemine S."/>
            <person name="Ishii Y."/>
            <person name="Ogata Y."/>
            <person name="Shindo C."/>
            <person name="Suda W."/>
        </authorList>
    </citation>
    <scope>NUCLEOTIDE SEQUENCE</scope>
    <source>
        <strain evidence="2">KACHI17</strain>
    </source>
</reference>
<dbReference type="EMBL" id="AP029612">
    <property type="protein sequence ID" value="BFG70399.1"/>
    <property type="molecule type" value="Genomic_DNA"/>
</dbReference>
<keyword evidence="1" id="KW-1133">Transmembrane helix</keyword>
<organism evidence="2">
    <name type="scientific">Sediminibacterium sp. KACHI17</name>
    <dbReference type="NCBI Taxonomy" id="1751071"/>
    <lineage>
        <taxon>Bacteria</taxon>
        <taxon>Pseudomonadati</taxon>
        <taxon>Bacteroidota</taxon>
        <taxon>Chitinophagia</taxon>
        <taxon>Chitinophagales</taxon>
        <taxon>Chitinophagaceae</taxon>
        <taxon>Sediminibacterium</taxon>
    </lineage>
</organism>
<gene>
    <name evidence="2" type="ORF">KACHI17_12800</name>
</gene>
<protein>
    <submittedName>
        <fullName evidence="2">Uncharacterized protein</fullName>
    </submittedName>
</protein>
<name>A0AAT9GIC0_9BACT</name>
<evidence type="ECO:0000313" key="2">
    <source>
        <dbReference type="EMBL" id="BFG70399.1"/>
    </source>
</evidence>